<feature type="compositionally biased region" description="Acidic residues" evidence="1">
    <location>
        <begin position="23"/>
        <end position="35"/>
    </location>
</feature>
<dbReference type="EMBL" id="BLAE01000038">
    <property type="protein sequence ID" value="GES12680.1"/>
    <property type="molecule type" value="Genomic_DNA"/>
</dbReference>
<organism evidence="2 3">
    <name type="scientific">Acrocarpospora macrocephala</name>
    <dbReference type="NCBI Taxonomy" id="150177"/>
    <lineage>
        <taxon>Bacteria</taxon>
        <taxon>Bacillati</taxon>
        <taxon>Actinomycetota</taxon>
        <taxon>Actinomycetes</taxon>
        <taxon>Streptosporangiales</taxon>
        <taxon>Streptosporangiaceae</taxon>
        <taxon>Acrocarpospora</taxon>
    </lineage>
</organism>
<dbReference type="AlphaFoldDB" id="A0A5M3WVE4"/>
<proteinExistence type="predicted"/>
<evidence type="ECO:0000256" key="1">
    <source>
        <dbReference type="SAM" id="MobiDB-lite"/>
    </source>
</evidence>
<dbReference type="RefSeq" id="WP_170322759.1">
    <property type="nucleotide sequence ID" value="NZ_BAAAHL010000080.1"/>
</dbReference>
<sequence length="45" mass="4736">MTSSPEDDPILPSEPGDGAPQPDDPDLPLEAPDYDAIDREVATDA</sequence>
<feature type="region of interest" description="Disordered" evidence="1">
    <location>
        <begin position="1"/>
        <end position="45"/>
    </location>
</feature>
<comment type="caution">
    <text evidence="2">The sequence shown here is derived from an EMBL/GenBank/DDBJ whole genome shotgun (WGS) entry which is preliminary data.</text>
</comment>
<name>A0A5M3WVE4_9ACTN</name>
<gene>
    <name evidence="2" type="ORF">Amac_062770</name>
</gene>
<evidence type="ECO:0000313" key="3">
    <source>
        <dbReference type="Proteomes" id="UP000331127"/>
    </source>
</evidence>
<evidence type="ECO:0000313" key="2">
    <source>
        <dbReference type="EMBL" id="GES12680.1"/>
    </source>
</evidence>
<reference evidence="2 3" key="1">
    <citation type="submission" date="2019-10" db="EMBL/GenBank/DDBJ databases">
        <title>Whole genome shotgun sequence of Acrocarpospora macrocephala NBRC 16266.</title>
        <authorList>
            <person name="Ichikawa N."/>
            <person name="Kimura A."/>
            <person name="Kitahashi Y."/>
            <person name="Komaki H."/>
            <person name="Oguchi A."/>
        </authorList>
    </citation>
    <scope>NUCLEOTIDE SEQUENCE [LARGE SCALE GENOMIC DNA]</scope>
    <source>
        <strain evidence="2 3">NBRC 16266</strain>
    </source>
</reference>
<feature type="compositionally biased region" description="Basic and acidic residues" evidence="1">
    <location>
        <begin position="36"/>
        <end position="45"/>
    </location>
</feature>
<dbReference type="Proteomes" id="UP000331127">
    <property type="component" value="Unassembled WGS sequence"/>
</dbReference>
<keyword evidence="3" id="KW-1185">Reference proteome</keyword>
<protein>
    <submittedName>
        <fullName evidence="2">Uncharacterized protein</fullName>
    </submittedName>
</protein>
<accession>A0A5M3WVE4</accession>